<feature type="transmembrane region" description="Helical" evidence="4">
    <location>
        <begin position="42"/>
        <end position="63"/>
    </location>
</feature>
<dbReference type="Pfam" id="PF11807">
    <property type="entry name" value="UstYa"/>
    <property type="match status" value="1"/>
</dbReference>
<sequence length="233" mass="26132">MAYNKDIAGEGDGQRLLAQDTAEHGVVYIRSKRSRWQLFRSWFGSFALGAIFAWTVVAITYQWQLSTQKSSFKFAETDALPSIPYDTITFESDPIYSERPNDDTDDAWNSLLPNGRGYVFVPESEQRGLLPGEATEYGPIYSVAMFHQLHCLARLRKSHWILLDGVATGDTGVARGFAGREAAQHIQHCFDYLRQSVMCAGDMTLEWPKQEGTAAKAKVDGWGVPHMQVEVCD</sequence>
<keyword evidence="4" id="KW-0472">Membrane</keyword>
<evidence type="ECO:0000313" key="6">
    <source>
        <dbReference type="Proteomes" id="UP000503462"/>
    </source>
</evidence>
<accession>A0A6H0XY52</accession>
<comment type="similarity">
    <text evidence="3">Belongs to the ustYa family.</text>
</comment>
<dbReference type="EMBL" id="CP051141">
    <property type="protein sequence ID" value="QIW99548.1"/>
    <property type="molecule type" value="Genomic_DNA"/>
</dbReference>
<keyword evidence="4" id="KW-1133">Transmembrane helix</keyword>
<organism evidence="5 6">
    <name type="scientific">Peltaster fructicola</name>
    <dbReference type="NCBI Taxonomy" id="286661"/>
    <lineage>
        <taxon>Eukaryota</taxon>
        <taxon>Fungi</taxon>
        <taxon>Dikarya</taxon>
        <taxon>Ascomycota</taxon>
        <taxon>Pezizomycotina</taxon>
        <taxon>Dothideomycetes</taxon>
        <taxon>Dothideomycetes incertae sedis</taxon>
        <taxon>Peltaster</taxon>
    </lineage>
</organism>
<reference evidence="5 6" key="1">
    <citation type="journal article" date="2016" name="Sci. Rep.">
        <title>Peltaster fructicola genome reveals evolution from an invasive phytopathogen to an ectophytic parasite.</title>
        <authorList>
            <person name="Xu C."/>
            <person name="Chen H."/>
            <person name="Gleason M.L."/>
            <person name="Xu J.R."/>
            <person name="Liu H."/>
            <person name="Zhang R."/>
            <person name="Sun G."/>
        </authorList>
    </citation>
    <scope>NUCLEOTIDE SEQUENCE [LARGE SCALE GENOMIC DNA]</scope>
    <source>
        <strain evidence="5 6">LNHT1506</strain>
    </source>
</reference>
<name>A0A6H0XY52_9PEZI</name>
<evidence type="ECO:0000256" key="1">
    <source>
        <dbReference type="ARBA" id="ARBA00004685"/>
    </source>
</evidence>
<keyword evidence="6" id="KW-1185">Reference proteome</keyword>
<gene>
    <name evidence="5" type="ORF">AMS68_005066</name>
</gene>
<dbReference type="OrthoDB" id="3687641at2759"/>
<evidence type="ECO:0000313" key="5">
    <source>
        <dbReference type="EMBL" id="QIW99548.1"/>
    </source>
</evidence>
<evidence type="ECO:0000256" key="2">
    <source>
        <dbReference type="ARBA" id="ARBA00023002"/>
    </source>
</evidence>
<dbReference type="PANTHER" id="PTHR33365:SF11">
    <property type="entry name" value="TAT PATHWAY SIGNAL SEQUENCE"/>
    <property type="match status" value="1"/>
</dbReference>
<proteinExistence type="inferred from homology"/>
<protein>
    <recommendedName>
        <fullName evidence="7">DUF3328 domain-containing protein</fullName>
    </recommendedName>
</protein>
<evidence type="ECO:0000256" key="4">
    <source>
        <dbReference type="SAM" id="Phobius"/>
    </source>
</evidence>
<keyword evidence="4" id="KW-0812">Transmembrane</keyword>
<dbReference type="AlphaFoldDB" id="A0A6H0XY52"/>
<comment type="pathway">
    <text evidence="1">Mycotoxin biosynthesis.</text>
</comment>
<dbReference type="PANTHER" id="PTHR33365">
    <property type="entry name" value="YALI0B05434P"/>
    <property type="match status" value="1"/>
</dbReference>
<dbReference type="InterPro" id="IPR021765">
    <property type="entry name" value="UstYa-like"/>
</dbReference>
<dbReference type="Proteomes" id="UP000503462">
    <property type="component" value="Chromosome 3"/>
</dbReference>
<keyword evidence="2" id="KW-0560">Oxidoreductase</keyword>
<dbReference type="GO" id="GO:0043386">
    <property type="term" value="P:mycotoxin biosynthetic process"/>
    <property type="evidence" value="ECO:0007669"/>
    <property type="project" value="InterPro"/>
</dbReference>
<evidence type="ECO:0000256" key="3">
    <source>
        <dbReference type="ARBA" id="ARBA00035112"/>
    </source>
</evidence>
<dbReference type="GO" id="GO:0016491">
    <property type="term" value="F:oxidoreductase activity"/>
    <property type="evidence" value="ECO:0007669"/>
    <property type="project" value="UniProtKB-KW"/>
</dbReference>
<evidence type="ECO:0008006" key="7">
    <source>
        <dbReference type="Google" id="ProtNLM"/>
    </source>
</evidence>